<dbReference type="AlphaFoldDB" id="A0A161JB65"/>
<feature type="domain" description="T6SS Transcription factor RovC-like DNA binding" evidence="1">
    <location>
        <begin position="111"/>
        <end position="211"/>
    </location>
</feature>
<evidence type="ECO:0000313" key="2">
    <source>
        <dbReference type="EMBL" id="ANC91101.2"/>
    </source>
</evidence>
<proteinExistence type="predicted"/>
<dbReference type="STRING" id="1226968.A6A40_03845"/>
<name>A0A161JB65_9PROT</name>
<accession>A0A161JB65</accession>
<reference evidence="2 3" key="1">
    <citation type="journal article" date="2013" name="Int. J. Syst. Evol. Microbiol.">
        <title>Azospirillum humicireducens sp. nov., a nitrogen-fixing bacterium isolated from a microbial fuel cell.</title>
        <authorList>
            <person name="Zhou S."/>
            <person name="Han L."/>
            <person name="Wang Y."/>
            <person name="Yang G."/>
            <person name="Zhuang L."/>
            <person name="Hu P."/>
        </authorList>
    </citation>
    <scope>NUCLEOTIDE SEQUENCE [LARGE SCALE GENOMIC DNA]</scope>
    <source>
        <strain evidence="2 3">SgZ-5</strain>
    </source>
</reference>
<dbReference type="Pfam" id="PF10074">
    <property type="entry name" value="RovC_DNA-bd"/>
    <property type="match status" value="1"/>
</dbReference>
<keyword evidence="3" id="KW-1185">Reference proteome</keyword>
<dbReference type="EMBL" id="CP015285">
    <property type="protein sequence ID" value="ANC91101.2"/>
    <property type="molecule type" value="Genomic_DNA"/>
</dbReference>
<dbReference type="KEGG" id="ahu:A6A40_03845"/>
<dbReference type="OrthoDB" id="7261891at2"/>
<sequence>MRRDSATSRPPPRGPAIGGCTVLEDPGKSGAETLVFWGPEVLPVLVRLSPAPRTYAGPGTGLDPWWGMSRQAIFHTAEGFHVALAEGPRERRFWIEGKRLPGRGTPLRALIALNGDLDAQIAALRRFHDSVTNPAAPPDLTPYQTRMLMRTLQALDAHLDGASARETAEALFGAERVKADWYRDTPLRDQVRYLIRRGRQLMDGGYRDLLRRMTL</sequence>
<organism evidence="2 3">
    <name type="scientific">Azospirillum humicireducens</name>
    <dbReference type="NCBI Taxonomy" id="1226968"/>
    <lineage>
        <taxon>Bacteria</taxon>
        <taxon>Pseudomonadati</taxon>
        <taxon>Pseudomonadota</taxon>
        <taxon>Alphaproteobacteria</taxon>
        <taxon>Rhodospirillales</taxon>
        <taxon>Azospirillaceae</taxon>
        <taxon>Azospirillum</taxon>
    </lineage>
</organism>
<evidence type="ECO:0000259" key="1">
    <source>
        <dbReference type="Pfam" id="PF10074"/>
    </source>
</evidence>
<dbReference type="InterPro" id="IPR018754">
    <property type="entry name" value="RovC-like_DNA-bd"/>
</dbReference>
<gene>
    <name evidence="2" type="ORF">A6A40_03845</name>
</gene>
<dbReference type="Proteomes" id="UP000077405">
    <property type="component" value="Chromosome"/>
</dbReference>
<evidence type="ECO:0000313" key="3">
    <source>
        <dbReference type="Proteomes" id="UP000077405"/>
    </source>
</evidence>
<protein>
    <submittedName>
        <fullName evidence="2">DUF2285 domain-containing protein</fullName>
    </submittedName>
</protein>